<evidence type="ECO:0000313" key="3">
    <source>
        <dbReference type="EMBL" id="OTN76583.1"/>
    </source>
</evidence>
<comment type="similarity">
    <text evidence="1">Belongs to the LytR/CpsA/Psr (LCP) family.</text>
</comment>
<dbReference type="EMBL" id="NGKU01000001">
    <property type="protein sequence ID" value="OTN76583.1"/>
    <property type="molecule type" value="Genomic_DNA"/>
</dbReference>
<protein>
    <recommendedName>
        <fullName evidence="2">Cell envelope-related transcriptional attenuator domain-containing protein</fullName>
    </recommendedName>
</protein>
<feature type="domain" description="Cell envelope-related transcriptional attenuator" evidence="2">
    <location>
        <begin position="77"/>
        <end position="220"/>
    </location>
</feature>
<proteinExistence type="inferred from homology"/>
<dbReference type="AlphaFoldDB" id="A0A242A7J6"/>
<keyword evidence="4" id="KW-1185">Reference proteome</keyword>
<dbReference type="PANTHER" id="PTHR33392:SF6">
    <property type="entry name" value="POLYISOPRENYL-TEICHOIC ACID--PEPTIDOGLYCAN TEICHOIC ACID TRANSFERASE TAGU"/>
    <property type="match status" value="1"/>
</dbReference>
<dbReference type="InterPro" id="IPR004474">
    <property type="entry name" value="LytR_CpsA_psr"/>
</dbReference>
<dbReference type="InterPro" id="IPR050922">
    <property type="entry name" value="LytR/CpsA/Psr_CW_biosynth"/>
</dbReference>
<gene>
    <name evidence="3" type="ORF">A5886_001660</name>
</gene>
<dbReference type="Gene3D" id="3.40.630.190">
    <property type="entry name" value="LCP protein"/>
    <property type="match status" value="1"/>
</dbReference>
<organism evidence="3 4">
    <name type="scientific">Candidatus Enterococcus testudinis</name>
    <dbReference type="NCBI Taxonomy" id="1834191"/>
    <lineage>
        <taxon>Bacteria</taxon>
        <taxon>Bacillati</taxon>
        <taxon>Bacillota</taxon>
        <taxon>Bacilli</taxon>
        <taxon>Lactobacillales</taxon>
        <taxon>Enterococcaceae</taxon>
        <taxon>Enterococcus</taxon>
    </lineage>
</organism>
<dbReference type="PANTHER" id="PTHR33392">
    <property type="entry name" value="POLYISOPRENYL-TEICHOIC ACID--PEPTIDOGLYCAN TEICHOIC ACID TRANSFERASE TAGU"/>
    <property type="match status" value="1"/>
</dbReference>
<reference evidence="3 4" key="1">
    <citation type="submission" date="2017-05" db="EMBL/GenBank/DDBJ databases">
        <title>The Genome Sequence of Enterococcus sp. 8G7_MSG3316.</title>
        <authorList>
            <consortium name="The Broad Institute Genomics Platform"/>
            <consortium name="The Broad Institute Genomic Center for Infectious Diseases"/>
            <person name="Earl A."/>
            <person name="Manson A."/>
            <person name="Schwartman J."/>
            <person name="Gilmore M."/>
            <person name="Abouelleil A."/>
            <person name="Cao P."/>
            <person name="Chapman S."/>
            <person name="Cusick C."/>
            <person name="Shea T."/>
            <person name="Young S."/>
            <person name="Neafsey D."/>
            <person name="Nusbaum C."/>
            <person name="Birren B."/>
        </authorList>
    </citation>
    <scope>NUCLEOTIDE SEQUENCE [LARGE SCALE GENOMIC DNA]</scope>
    <source>
        <strain evidence="3 4">8G7_MSG3316</strain>
    </source>
</reference>
<evidence type="ECO:0000256" key="1">
    <source>
        <dbReference type="ARBA" id="ARBA00006068"/>
    </source>
</evidence>
<dbReference type="Pfam" id="PF03816">
    <property type="entry name" value="LytR_cpsA_psr"/>
    <property type="match status" value="1"/>
</dbReference>
<accession>A0A242A7J6</accession>
<dbReference type="STRING" id="1834191.A5886_001660"/>
<dbReference type="OrthoDB" id="27330at2"/>
<dbReference type="NCBIfam" id="TIGR00350">
    <property type="entry name" value="lytR_cpsA_psr"/>
    <property type="match status" value="1"/>
</dbReference>
<dbReference type="Proteomes" id="UP000195043">
    <property type="component" value="Unassembled WGS sequence"/>
</dbReference>
<evidence type="ECO:0000259" key="2">
    <source>
        <dbReference type="Pfam" id="PF03816"/>
    </source>
</evidence>
<name>A0A242A7J6_9ENTE</name>
<evidence type="ECO:0000313" key="4">
    <source>
        <dbReference type="Proteomes" id="UP000195043"/>
    </source>
</evidence>
<comment type="caution">
    <text evidence="3">The sequence shown here is derived from an EMBL/GenBank/DDBJ whole genome shotgun (WGS) entry which is preliminary data.</text>
</comment>
<sequence>MSLLKKIIVGFLLIMAIFVAIGTVYGLQVYRQMEKAALDMHQPIEGREEAVVIENSEPMSLLLLGIANDAKRKTDYRANSIMVVTVHPENGRTTITSVPRDAYVEIVGMGYYDKINHAHSFGGTEMMVNTIESYLEIPIHHYLSINMDGLADLVDAIGGVTVDNQFAFTAENIDYPEGTLYLNGWEALQYTRMRKDDPEGDYGRQRRQREVTQIIAEHMISFSGVAQIPEFLSIIGDNGETDLTLNQMTRLFTQYQNALSEIELFQMVGEGFTGDGFKGEAGISYQEVSLEELNLTKERLQQDLQ</sequence>
<dbReference type="RefSeq" id="WP_086274521.1">
    <property type="nucleotide sequence ID" value="NZ_NGKU01000001.1"/>
</dbReference>